<feature type="transmembrane region" description="Helical" evidence="1">
    <location>
        <begin position="176"/>
        <end position="207"/>
    </location>
</feature>
<dbReference type="InterPro" id="IPR021280">
    <property type="entry name" value="TMEM260-like"/>
</dbReference>
<feature type="transmembrane region" description="Helical" evidence="1">
    <location>
        <begin position="567"/>
        <end position="585"/>
    </location>
</feature>
<dbReference type="Pfam" id="PF11028">
    <property type="entry name" value="TMEM260-like"/>
    <property type="match status" value="1"/>
</dbReference>
<dbReference type="RefSeq" id="WP_243326279.1">
    <property type="nucleotide sequence ID" value="NZ_JAKZMM010000044.1"/>
</dbReference>
<dbReference type="PROSITE" id="PS51257">
    <property type="entry name" value="PROKAR_LIPOPROTEIN"/>
    <property type="match status" value="1"/>
</dbReference>
<dbReference type="EMBL" id="JAKZMM010000044">
    <property type="protein sequence ID" value="MCJ2381846.1"/>
    <property type="molecule type" value="Genomic_DNA"/>
</dbReference>
<accession>A0ABT0C4B0</accession>
<keyword evidence="3" id="KW-1185">Reference proteome</keyword>
<dbReference type="Proteomes" id="UP001165444">
    <property type="component" value="Unassembled WGS sequence"/>
</dbReference>
<name>A0ABT0C4B0_9BACT</name>
<keyword evidence="1" id="KW-0812">Transmembrane</keyword>
<evidence type="ECO:0000313" key="3">
    <source>
        <dbReference type="Proteomes" id="UP001165444"/>
    </source>
</evidence>
<sequence length="1086" mass="123335">MEKYKLINNTLGWIVCIIASCVYLMTMEPTASFWDCGEFISSAYKLEVGHPPGAPFFMLTANLFTQFASDPSTVAKMVNTMSALFSGLTILFLFWSITHLAKKIVVEDAQEITMGQTITIMGAGLVGALAYTFSDTFWFSAVEGEVYAYSSLFTALVFWLILKWESVADAPHADRWIVLIAYLMGLSIGVHLLNLLCIPAIVLVYYYKKFPNPTMKGTLIALLVSFVIIALMMYGVVQGLVEICGYFELFFVNTLGMPYNSGVYVYVLVLAGVLIWSIWETMRDEIHPLRLRISFLLSVILIGIPFIGSGYVIAAVLSIALAAYLFMNKELNLKLLNTILISLMVVVVGYSSYALTLIRATADTPMNQNAPKDIFTLRTYLAREQYGQTPLLYGQTYVSEIKRKSEGGACVADTKEGDPVWTRVSKKDPNEKDRYYVSRHNTEYQYVDELNMLFPRMYSSDGRHVQAYKEWAQIKGQPVKFNQCGETKSVMKPTFAENLRFFFSYQLNFMYWRYFLWNFSGRQNDIQGHGEVQNGNWITGIKAIDTLLVGPQDEMPNDIANNKGHNVYYMLPLLLGLLGLCYQVSAGKKGIQGFWITFMLFFMTGIAIVLYLNQTPYQPRERDYAYAGSFYAFCIWIGFGVIALVRMLQSYAKLPATAAAAVASIAALLVPIQMAGQNWDDHDRSGRYVCRDFGANYLESCEPNAILFTNGDNDTFPLWYAQEVEGIRTDVRVCNTSYLQTDWYADQMKKQAYESEPLPISWTHDEYVQGTRDFAYIFPMTDKPIDLNTALEFVRSDDPKYKKIPGFSQPLDYIPSETLIYPIDSVALAQGGLLKNMDVPVPAKEMTINLKGKDALGKQELLVLNMLQTNDWKRPMYYAITVSPDQFVKLDPYFQQTGMAYQIVPMQTQNTVKAINSEKMFDNVMNKFKWGGVDKPGIYLDENVMRMCKSYRMVVFGKLATTLIYEKKNDKALQVLDKCMEVLPPENVPLDYSGLTIGESYYLLGEKEKGHNILKAIGDNSLRNLNWYFRLTPKQFASAASDVNSDLYTLQEVIKITKDKDPELTKLYQEEFDNFRMALSSLQPKE</sequence>
<feature type="transmembrane region" description="Helical" evidence="1">
    <location>
        <begin position="261"/>
        <end position="282"/>
    </location>
</feature>
<feature type="transmembrane region" description="Helical" evidence="1">
    <location>
        <begin position="219"/>
        <end position="241"/>
    </location>
</feature>
<comment type="caution">
    <text evidence="2">The sequence shown here is derived from an EMBL/GenBank/DDBJ whole genome shotgun (WGS) entry which is preliminary data.</text>
</comment>
<feature type="transmembrane region" description="Helical" evidence="1">
    <location>
        <begin position="146"/>
        <end position="164"/>
    </location>
</feature>
<feature type="transmembrane region" description="Helical" evidence="1">
    <location>
        <begin position="113"/>
        <end position="134"/>
    </location>
</feature>
<dbReference type="PANTHER" id="PTHR16214">
    <property type="entry name" value="TRANSMEMBRANE PROTEIN 260"/>
    <property type="match status" value="1"/>
</dbReference>
<feature type="transmembrane region" description="Helical" evidence="1">
    <location>
        <begin position="294"/>
        <end position="327"/>
    </location>
</feature>
<proteinExistence type="predicted"/>
<reference evidence="2 3" key="1">
    <citation type="submission" date="2022-03" db="EMBL/GenBank/DDBJ databases">
        <title>Parabacteroides sp. nov. isolated from swine feces.</title>
        <authorList>
            <person name="Bak J.E."/>
        </authorList>
    </citation>
    <scope>NUCLEOTIDE SEQUENCE [LARGE SCALE GENOMIC DNA]</scope>
    <source>
        <strain evidence="2 3">AGMB00274</strain>
    </source>
</reference>
<organism evidence="2 3">
    <name type="scientific">Parabacteroides faecalis</name>
    <dbReference type="NCBI Taxonomy" id="2924040"/>
    <lineage>
        <taxon>Bacteria</taxon>
        <taxon>Pseudomonadati</taxon>
        <taxon>Bacteroidota</taxon>
        <taxon>Bacteroidia</taxon>
        <taxon>Bacteroidales</taxon>
        <taxon>Tannerellaceae</taxon>
        <taxon>Parabacteroides</taxon>
    </lineage>
</organism>
<keyword evidence="1" id="KW-0472">Membrane</keyword>
<feature type="transmembrane region" description="Helical" evidence="1">
    <location>
        <begin position="6"/>
        <end position="25"/>
    </location>
</feature>
<feature type="transmembrane region" description="Helical" evidence="1">
    <location>
        <begin position="624"/>
        <end position="648"/>
    </location>
</feature>
<feature type="transmembrane region" description="Helical" evidence="1">
    <location>
        <begin position="591"/>
        <end position="612"/>
    </location>
</feature>
<feature type="transmembrane region" description="Helical" evidence="1">
    <location>
        <begin position="339"/>
        <end position="358"/>
    </location>
</feature>
<dbReference type="InterPro" id="IPR052724">
    <property type="entry name" value="GT117_domain-containing"/>
</dbReference>
<evidence type="ECO:0000256" key="1">
    <source>
        <dbReference type="SAM" id="Phobius"/>
    </source>
</evidence>
<feature type="transmembrane region" description="Helical" evidence="1">
    <location>
        <begin position="83"/>
        <end position="101"/>
    </location>
</feature>
<evidence type="ECO:0000313" key="2">
    <source>
        <dbReference type="EMBL" id="MCJ2381846.1"/>
    </source>
</evidence>
<gene>
    <name evidence="2" type="ORF">MUN53_14735</name>
</gene>
<protein>
    <submittedName>
        <fullName evidence="2">DUF2723 domain-containing protein</fullName>
    </submittedName>
</protein>
<keyword evidence="1" id="KW-1133">Transmembrane helix</keyword>
<dbReference type="PANTHER" id="PTHR16214:SF3">
    <property type="entry name" value="TRANSMEMBRANE PROTEIN 260"/>
    <property type="match status" value="1"/>
</dbReference>